<dbReference type="InterPro" id="IPR015141">
    <property type="entry name" value="PLipase_A2_prok/fun"/>
</dbReference>
<sequence length="166" mass="18340">MRRFARVLVAVTSLLTVCPTPGTAGATGGSALTDAAYVQRMVLGMPLSEFSARARARIGSGGSAGDTWFDWSTDLCSAPLVGSTGRTFNFIEPCRRHDFGYRNTRLLEHRYGGPGTYWNATSRLRIDRQLLTDTMNHCATRWFLERPSCYAWAFTFYNAVRVAGGP</sequence>
<dbReference type="GO" id="GO:0006644">
    <property type="term" value="P:phospholipid metabolic process"/>
    <property type="evidence" value="ECO:0007669"/>
    <property type="project" value="InterPro"/>
</dbReference>
<protein>
    <submittedName>
        <fullName evidence="1">Unannotated protein</fullName>
    </submittedName>
</protein>
<gene>
    <name evidence="1" type="ORF">UFOPK3376_00537</name>
</gene>
<dbReference type="InterPro" id="IPR036444">
    <property type="entry name" value="PLipase_A2_dom_sf"/>
</dbReference>
<dbReference type="Pfam" id="PF09056">
    <property type="entry name" value="Phospholip_A2_3"/>
    <property type="match status" value="1"/>
</dbReference>
<name>A0A6J7D4F1_9ZZZZ</name>
<dbReference type="SUPFAM" id="SSF48619">
    <property type="entry name" value="Phospholipase A2, PLA2"/>
    <property type="match status" value="1"/>
</dbReference>
<reference evidence="1" key="1">
    <citation type="submission" date="2020-05" db="EMBL/GenBank/DDBJ databases">
        <authorList>
            <person name="Chiriac C."/>
            <person name="Salcher M."/>
            <person name="Ghai R."/>
            <person name="Kavagutti S V."/>
        </authorList>
    </citation>
    <scope>NUCLEOTIDE SEQUENCE</scope>
</reference>
<dbReference type="GO" id="GO:0050482">
    <property type="term" value="P:arachidonate secretion"/>
    <property type="evidence" value="ECO:0007669"/>
    <property type="project" value="InterPro"/>
</dbReference>
<dbReference type="Gene3D" id="1.20.90.10">
    <property type="entry name" value="Phospholipase A2 domain"/>
    <property type="match status" value="1"/>
</dbReference>
<accession>A0A6J7D4F1</accession>
<dbReference type="EMBL" id="CAFBLP010000009">
    <property type="protein sequence ID" value="CAB4865862.1"/>
    <property type="molecule type" value="Genomic_DNA"/>
</dbReference>
<organism evidence="1">
    <name type="scientific">freshwater metagenome</name>
    <dbReference type="NCBI Taxonomy" id="449393"/>
    <lineage>
        <taxon>unclassified sequences</taxon>
        <taxon>metagenomes</taxon>
        <taxon>ecological metagenomes</taxon>
    </lineage>
</organism>
<dbReference type="GO" id="GO:0004623">
    <property type="term" value="F:phospholipase A2 activity"/>
    <property type="evidence" value="ECO:0007669"/>
    <property type="project" value="InterPro"/>
</dbReference>
<dbReference type="AlphaFoldDB" id="A0A6J7D4F1"/>
<evidence type="ECO:0000313" key="1">
    <source>
        <dbReference type="EMBL" id="CAB4865862.1"/>
    </source>
</evidence>
<proteinExistence type="predicted"/>